<comment type="caution">
    <text evidence="2">The sequence shown here is derived from an EMBL/GenBank/DDBJ whole genome shotgun (WGS) entry which is preliminary data.</text>
</comment>
<feature type="region of interest" description="Disordered" evidence="1">
    <location>
        <begin position="571"/>
        <end position="592"/>
    </location>
</feature>
<dbReference type="Proteomes" id="UP000177583">
    <property type="component" value="Unassembled WGS sequence"/>
</dbReference>
<dbReference type="SUPFAM" id="SSF158682">
    <property type="entry name" value="TerB-like"/>
    <property type="match status" value="1"/>
</dbReference>
<gene>
    <name evidence="2" type="ORF">A2557_13455</name>
</gene>
<sequence length="592" mass="66859">MGGFLFFGLPGGLDFQGFCMSVPVNHLNAAQKKWYANLVVAAILADQKIVKSEIEFLKQIISVIDNPADKKALLSQVETKKASPLVPPPPGIPPQTLAAIYLELCLIMISDSEFDQEERDFLAQIARLMNFSDRYINDLNGWMNTGLEWKKRQQNFLPPEVDLDSGPTWLVSLPAPQREWYAQVMISTILLDREVDSMEMEFLKAAISLVADKGKKNLFLGYIKNRFSPNLEAPPQDFNPAKLVRVMVDVILLIALDDKISVNESTHLERLSKLCSISATQFSALMAWCAQRVEWNNNRNPLIGAVKMAGPGAKEAAPKPKEIFTPRIFECFICGSKEVNHFHLRVGAALVSNLFGRPSFIKEGDLVVDYLRHKIMVCPRCFFASGEKAFFKKEATDKPPVHLQGNFKSQWGHGLDLRKKRFAPFLSFLGAPDPDLEFVKLCFETAAQAQEAMNFNNAYELNWEVAKTRMDEAEVLMRGGQKAEALEQLAHVRHLCEQMMETCRNDLFLMQAAKTLFFLALYREDKPDANRYLNFFMQLGDKGDKLDPNSKAQASKLLPLVKRSFDNKEQFTPSALDGFHPKVEPVKKNKTA</sequence>
<feature type="compositionally biased region" description="Basic and acidic residues" evidence="1">
    <location>
        <begin position="579"/>
        <end position="592"/>
    </location>
</feature>
<organism evidence="2 3">
    <name type="scientific">Candidatus Lambdaproteobacteria bacterium RIFOXYD2_FULL_56_26</name>
    <dbReference type="NCBI Taxonomy" id="1817773"/>
    <lineage>
        <taxon>Bacteria</taxon>
        <taxon>Pseudomonadati</taxon>
        <taxon>Pseudomonadota</taxon>
        <taxon>Candidatus Lambdaproteobacteria</taxon>
    </lineage>
</organism>
<dbReference type="AlphaFoldDB" id="A0A1F6GL17"/>
<dbReference type="InterPro" id="IPR029024">
    <property type="entry name" value="TerB-like"/>
</dbReference>
<dbReference type="Gene3D" id="1.10.3680.10">
    <property type="entry name" value="TerB-like"/>
    <property type="match status" value="1"/>
</dbReference>
<proteinExistence type="predicted"/>
<evidence type="ECO:0000256" key="1">
    <source>
        <dbReference type="SAM" id="MobiDB-lite"/>
    </source>
</evidence>
<evidence type="ECO:0000313" key="3">
    <source>
        <dbReference type="Proteomes" id="UP000177583"/>
    </source>
</evidence>
<name>A0A1F6GL17_9PROT</name>
<evidence type="ECO:0008006" key="4">
    <source>
        <dbReference type="Google" id="ProtNLM"/>
    </source>
</evidence>
<protein>
    <recommendedName>
        <fullName evidence="4">Co-chaperone DjlA N-terminal domain-containing protein</fullName>
    </recommendedName>
</protein>
<evidence type="ECO:0000313" key="2">
    <source>
        <dbReference type="EMBL" id="OGG98802.1"/>
    </source>
</evidence>
<dbReference type="EMBL" id="MFNF01000068">
    <property type="protein sequence ID" value="OGG98802.1"/>
    <property type="molecule type" value="Genomic_DNA"/>
</dbReference>
<accession>A0A1F6GL17</accession>
<reference evidence="2 3" key="1">
    <citation type="journal article" date="2016" name="Nat. Commun.">
        <title>Thousands of microbial genomes shed light on interconnected biogeochemical processes in an aquifer system.</title>
        <authorList>
            <person name="Anantharaman K."/>
            <person name="Brown C.T."/>
            <person name="Hug L.A."/>
            <person name="Sharon I."/>
            <person name="Castelle C.J."/>
            <person name="Probst A.J."/>
            <person name="Thomas B.C."/>
            <person name="Singh A."/>
            <person name="Wilkins M.J."/>
            <person name="Karaoz U."/>
            <person name="Brodie E.L."/>
            <person name="Williams K.H."/>
            <person name="Hubbard S.S."/>
            <person name="Banfield J.F."/>
        </authorList>
    </citation>
    <scope>NUCLEOTIDE SEQUENCE [LARGE SCALE GENOMIC DNA]</scope>
</reference>
<dbReference type="CDD" id="cd07177">
    <property type="entry name" value="terB_like"/>
    <property type="match status" value="1"/>
</dbReference>